<reference evidence="5 6" key="1">
    <citation type="submission" date="2024-06" db="EMBL/GenBank/DDBJ databases">
        <authorList>
            <person name="Tuo L."/>
        </authorList>
    </citation>
    <scope>NUCLEOTIDE SEQUENCE [LARGE SCALE GENOMIC DNA]</scope>
    <source>
        <strain evidence="5 6">ZMM04-5</strain>
    </source>
</reference>
<dbReference type="RefSeq" id="WP_367725096.1">
    <property type="nucleotide sequence ID" value="NZ_JBFOCI010000006.1"/>
</dbReference>
<proteinExistence type="predicted"/>
<sequence>MKMPDDSWCGCPIRFSAAEIGDRWKLLILRDLAFKKASRFRDFAREEGISTNILTRKLGELAKAGIIEIEIDDGRPNRPSYRLTAKGRGLIPALIELIEWAAKWDAATEVTPQAIAHLRKTWARLS</sequence>
<dbReference type="Pfam" id="PF01638">
    <property type="entry name" value="HxlR"/>
    <property type="match status" value="1"/>
</dbReference>
<dbReference type="PANTHER" id="PTHR33204">
    <property type="entry name" value="TRANSCRIPTIONAL REGULATOR, MARR FAMILY"/>
    <property type="match status" value="1"/>
</dbReference>
<protein>
    <submittedName>
        <fullName evidence="5">Winged helix-turn-helix transcriptional regulator</fullName>
    </submittedName>
</protein>
<keyword evidence="3" id="KW-0804">Transcription</keyword>
<dbReference type="PANTHER" id="PTHR33204:SF18">
    <property type="entry name" value="TRANSCRIPTIONAL REGULATORY PROTEIN"/>
    <property type="match status" value="1"/>
</dbReference>
<feature type="domain" description="HTH hxlR-type" evidence="4">
    <location>
        <begin position="11"/>
        <end position="109"/>
    </location>
</feature>
<dbReference type="EMBL" id="JBFOCI010000006">
    <property type="protein sequence ID" value="MEW9807892.1"/>
    <property type="molecule type" value="Genomic_DNA"/>
</dbReference>
<dbReference type="Gene3D" id="1.10.10.10">
    <property type="entry name" value="Winged helix-like DNA-binding domain superfamily/Winged helix DNA-binding domain"/>
    <property type="match status" value="1"/>
</dbReference>
<dbReference type="InterPro" id="IPR002577">
    <property type="entry name" value="HTH_HxlR"/>
</dbReference>
<evidence type="ECO:0000256" key="2">
    <source>
        <dbReference type="ARBA" id="ARBA00023125"/>
    </source>
</evidence>
<comment type="caution">
    <text evidence="5">The sequence shown here is derived from an EMBL/GenBank/DDBJ whole genome shotgun (WGS) entry which is preliminary data.</text>
</comment>
<evidence type="ECO:0000256" key="1">
    <source>
        <dbReference type="ARBA" id="ARBA00023015"/>
    </source>
</evidence>
<dbReference type="InterPro" id="IPR036388">
    <property type="entry name" value="WH-like_DNA-bd_sf"/>
</dbReference>
<dbReference type="SUPFAM" id="SSF46785">
    <property type="entry name" value="Winged helix' DNA-binding domain"/>
    <property type="match status" value="1"/>
</dbReference>
<organism evidence="5 6">
    <name type="scientific">Mesorhizobium marinum</name>
    <dbReference type="NCBI Taxonomy" id="3228790"/>
    <lineage>
        <taxon>Bacteria</taxon>
        <taxon>Pseudomonadati</taxon>
        <taxon>Pseudomonadota</taxon>
        <taxon>Alphaproteobacteria</taxon>
        <taxon>Hyphomicrobiales</taxon>
        <taxon>Phyllobacteriaceae</taxon>
        <taxon>Mesorhizobium</taxon>
    </lineage>
</organism>
<keyword evidence="2" id="KW-0238">DNA-binding</keyword>
<accession>A0ABV3R5S7</accession>
<gene>
    <name evidence="5" type="ORF">ABUE31_18035</name>
</gene>
<name>A0ABV3R5S7_9HYPH</name>
<evidence type="ECO:0000313" key="6">
    <source>
        <dbReference type="Proteomes" id="UP001556196"/>
    </source>
</evidence>
<keyword evidence="6" id="KW-1185">Reference proteome</keyword>
<dbReference type="Proteomes" id="UP001556196">
    <property type="component" value="Unassembled WGS sequence"/>
</dbReference>
<evidence type="ECO:0000259" key="4">
    <source>
        <dbReference type="PROSITE" id="PS51118"/>
    </source>
</evidence>
<evidence type="ECO:0000313" key="5">
    <source>
        <dbReference type="EMBL" id="MEW9807892.1"/>
    </source>
</evidence>
<dbReference type="PROSITE" id="PS51118">
    <property type="entry name" value="HTH_HXLR"/>
    <property type="match status" value="1"/>
</dbReference>
<evidence type="ECO:0000256" key="3">
    <source>
        <dbReference type="ARBA" id="ARBA00023163"/>
    </source>
</evidence>
<dbReference type="InterPro" id="IPR036390">
    <property type="entry name" value="WH_DNA-bd_sf"/>
</dbReference>
<keyword evidence="1" id="KW-0805">Transcription regulation</keyword>